<keyword evidence="1" id="KW-0812">Transmembrane</keyword>
<evidence type="ECO:0000256" key="1">
    <source>
        <dbReference type="SAM" id="Phobius"/>
    </source>
</evidence>
<dbReference type="GO" id="GO:0055085">
    <property type="term" value="P:transmembrane transport"/>
    <property type="evidence" value="ECO:0007669"/>
    <property type="project" value="InterPro"/>
</dbReference>
<dbReference type="EMBL" id="WELI01000001">
    <property type="protein sequence ID" value="KAB7732507.1"/>
    <property type="molecule type" value="Genomic_DNA"/>
</dbReference>
<feature type="transmembrane region" description="Helical" evidence="1">
    <location>
        <begin position="53"/>
        <end position="72"/>
    </location>
</feature>
<proteinExistence type="predicted"/>
<dbReference type="AlphaFoldDB" id="A0A7J5U4K0"/>
<evidence type="ECO:0000313" key="2">
    <source>
        <dbReference type="EMBL" id="KAB7732507.1"/>
    </source>
</evidence>
<accession>A0A7J5U4K0</accession>
<reference evidence="2 3" key="1">
    <citation type="submission" date="2019-10" db="EMBL/GenBank/DDBJ databases">
        <title>Rudanella paleaurantiibacter sp. nov., isolated from sludge.</title>
        <authorList>
            <person name="Xu S.Q."/>
        </authorList>
    </citation>
    <scope>NUCLEOTIDE SEQUENCE [LARGE SCALE GENOMIC DNA]</scope>
    <source>
        <strain evidence="2 3">HX-22-17</strain>
    </source>
</reference>
<evidence type="ECO:0000313" key="3">
    <source>
        <dbReference type="Proteomes" id="UP000488299"/>
    </source>
</evidence>
<comment type="caution">
    <text evidence="2">The sequence shown here is derived from an EMBL/GenBank/DDBJ whole genome shotgun (WGS) entry which is preliminary data.</text>
</comment>
<sequence length="158" mass="17766">MENHKPSRLNTQFDHFATYITKVTGSSKAFLTAFGVVLVWAVTGPIFNYSEDWQLVINTGTTIVTFLMVFIIQKAQNKDSLAIQLKLNELIAATKGASNRLVAVEEMGDDELEVLCQHYHTMAELTRKHIDLRKSHSVEEAIKDAESKLQEEGIQADE</sequence>
<keyword evidence="1" id="KW-1133">Transmembrane helix</keyword>
<name>A0A7J5U4K0_9BACT</name>
<gene>
    <name evidence="2" type="ORF">F5984_00665</name>
</gene>
<dbReference type="RefSeq" id="WP_152121868.1">
    <property type="nucleotide sequence ID" value="NZ_WELI01000001.1"/>
</dbReference>
<feature type="transmembrane region" description="Helical" evidence="1">
    <location>
        <begin position="29"/>
        <end position="47"/>
    </location>
</feature>
<dbReference type="Proteomes" id="UP000488299">
    <property type="component" value="Unassembled WGS sequence"/>
</dbReference>
<organism evidence="2 3">
    <name type="scientific">Rudanella paleaurantiibacter</name>
    <dbReference type="NCBI Taxonomy" id="2614655"/>
    <lineage>
        <taxon>Bacteria</taxon>
        <taxon>Pseudomonadati</taxon>
        <taxon>Bacteroidota</taxon>
        <taxon>Cytophagia</taxon>
        <taxon>Cytophagales</taxon>
        <taxon>Cytophagaceae</taxon>
        <taxon>Rudanella</taxon>
    </lineage>
</organism>
<dbReference type="InterPro" id="IPR007251">
    <property type="entry name" value="Iron_permease_Fet4"/>
</dbReference>
<keyword evidence="1" id="KW-0472">Membrane</keyword>
<dbReference type="Pfam" id="PF04120">
    <property type="entry name" value="Iron_permease"/>
    <property type="match status" value="1"/>
</dbReference>
<keyword evidence="3" id="KW-1185">Reference proteome</keyword>
<protein>
    <submittedName>
        <fullName evidence="2">Low affinity iron permease family protein</fullName>
    </submittedName>
</protein>